<feature type="transmembrane region" description="Helical" evidence="2">
    <location>
        <begin position="192"/>
        <end position="212"/>
    </location>
</feature>
<dbReference type="Proteomes" id="UP000183809">
    <property type="component" value="Unassembled WGS sequence"/>
</dbReference>
<keyword evidence="4" id="KW-1185">Reference proteome</keyword>
<evidence type="ECO:0000313" key="4">
    <source>
        <dbReference type="Proteomes" id="UP000183809"/>
    </source>
</evidence>
<proteinExistence type="predicted"/>
<feature type="transmembrane region" description="Helical" evidence="2">
    <location>
        <begin position="269"/>
        <end position="292"/>
    </location>
</feature>
<feature type="transmembrane region" description="Helical" evidence="2">
    <location>
        <begin position="162"/>
        <end position="180"/>
    </location>
</feature>
<feature type="compositionally biased region" description="Basic and acidic residues" evidence="1">
    <location>
        <begin position="93"/>
        <end position="103"/>
    </location>
</feature>
<dbReference type="AlphaFoldDB" id="A0A1J9QL28"/>
<name>A0A1J9QL28_9PEZI</name>
<evidence type="ECO:0000256" key="1">
    <source>
        <dbReference type="SAM" id="MobiDB-lite"/>
    </source>
</evidence>
<evidence type="ECO:0000313" key="3">
    <source>
        <dbReference type="EMBL" id="OJD28770.1"/>
    </source>
</evidence>
<feature type="compositionally biased region" description="Polar residues" evidence="1">
    <location>
        <begin position="68"/>
        <end position="87"/>
    </location>
</feature>
<feature type="compositionally biased region" description="Low complexity" evidence="1">
    <location>
        <begin position="52"/>
        <end position="67"/>
    </location>
</feature>
<feature type="region of interest" description="Disordered" evidence="1">
    <location>
        <begin position="1"/>
        <end position="124"/>
    </location>
</feature>
<dbReference type="RefSeq" id="XP_020125030.1">
    <property type="nucleotide sequence ID" value="XM_020270490.1"/>
</dbReference>
<sequence length="328" mass="35133">MDSPVIDEGGIEQSSATVAAPNRPAPLQINDLPALVSGSSPSSDTSQANIGSSSHTESTETNNTSHNLSPTSPHHGQTSGAGSSEQPQPEADDNNHGNCKDSSNDDLPVTVESDDEEAPLPTDFEYPGARTLVQELRQLFGACMAPENMDYADASNAGQITILSKLTVILVFHIIIRALYSVTKFVLSIPTTIISSIISILSGIAAGIASLISTAVKSVCTAFTTATMRIRNTSQDVWLRVSGRWPRAAAYRTCIAARSRTFFAAIRDFFSAALDCHALCVVALLLVVGVVYRAQMGCWGCDEYWFGMGDIHWSDVRRCRGELGESFV</sequence>
<feature type="compositionally biased region" description="Polar residues" evidence="1">
    <location>
        <begin position="37"/>
        <end position="51"/>
    </location>
</feature>
<keyword evidence="2" id="KW-1133">Transmembrane helix</keyword>
<evidence type="ECO:0000256" key="2">
    <source>
        <dbReference type="SAM" id="Phobius"/>
    </source>
</evidence>
<reference evidence="3 4" key="1">
    <citation type="submission" date="2016-10" db="EMBL/GenBank/DDBJ databases">
        <title>Proteomics and genomics reveal pathogen-plant mechanisms compatible with a hemibiotrophic lifestyle of Diplodia corticola.</title>
        <authorList>
            <person name="Fernandes I."/>
            <person name="De Jonge R."/>
            <person name="Van De Peer Y."/>
            <person name="Devreese B."/>
            <person name="Alves A."/>
            <person name="Esteves A.C."/>
        </authorList>
    </citation>
    <scope>NUCLEOTIDE SEQUENCE [LARGE SCALE GENOMIC DNA]</scope>
    <source>
        <strain evidence="3 4">CBS 112549</strain>
    </source>
</reference>
<keyword evidence="2" id="KW-0812">Transmembrane</keyword>
<protein>
    <submittedName>
        <fullName evidence="3">Uncharacterized protein</fullName>
    </submittedName>
</protein>
<comment type="caution">
    <text evidence="3">The sequence shown here is derived from an EMBL/GenBank/DDBJ whole genome shotgun (WGS) entry which is preliminary data.</text>
</comment>
<gene>
    <name evidence="3" type="ORF">BKCO1_11300011</name>
</gene>
<dbReference type="GeneID" id="31010749"/>
<dbReference type="EMBL" id="MNUE01000113">
    <property type="protein sequence ID" value="OJD28770.1"/>
    <property type="molecule type" value="Genomic_DNA"/>
</dbReference>
<accession>A0A1J9QL28</accession>
<keyword evidence="2" id="KW-0472">Membrane</keyword>
<organism evidence="3 4">
    <name type="scientific">Diplodia corticola</name>
    <dbReference type="NCBI Taxonomy" id="236234"/>
    <lineage>
        <taxon>Eukaryota</taxon>
        <taxon>Fungi</taxon>
        <taxon>Dikarya</taxon>
        <taxon>Ascomycota</taxon>
        <taxon>Pezizomycotina</taxon>
        <taxon>Dothideomycetes</taxon>
        <taxon>Dothideomycetes incertae sedis</taxon>
        <taxon>Botryosphaeriales</taxon>
        <taxon>Botryosphaeriaceae</taxon>
        <taxon>Diplodia</taxon>
    </lineage>
</organism>